<sequence length="117" mass="13184">MIKRDFTGHRLANFVTYNGVTYLSGQVPTTTEENITLQTEEVLAKIDELLEKADSCKENILSAQIWLKDMAQDFAAFNEIWEAWIGDNEPPARAAVEANMARPHVLVEIMVTAAVRF</sequence>
<dbReference type="InterPro" id="IPR035709">
    <property type="entry name" value="YoaB-like"/>
</dbReference>
<dbReference type="CDD" id="cd06150">
    <property type="entry name" value="YjgF_YER057c_UK114_like_2"/>
    <property type="match status" value="1"/>
</dbReference>
<dbReference type="Gene3D" id="3.30.1330.40">
    <property type="entry name" value="RutC-like"/>
    <property type="match status" value="1"/>
</dbReference>
<proteinExistence type="predicted"/>
<dbReference type="InterPro" id="IPR035959">
    <property type="entry name" value="RutC-like_sf"/>
</dbReference>
<accession>A0A9D1Q7V5</accession>
<reference evidence="1" key="1">
    <citation type="journal article" date="2021" name="PeerJ">
        <title>Extensive microbial diversity within the chicken gut microbiome revealed by metagenomics and culture.</title>
        <authorList>
            <person name="Gilroy R."/>
            <person name="Ravi A."/>
            <person name="Getino M."/>
            <person name="Pursley I."/>
            <person name="Horton D.L."/>
            <person name="Alikhan N.F."/>
            <person name="Baker D."/>
            <person name="Gharbi K."/>
            <person name="Hall N."/>
            <person name="Watson M."/>
            <person name="Adriaenssens E.M."/>
            <person name="Foster-Nyarko E."/>
            <person name="Jarju S."/>
            <person name="Secka A."/>
            <person name="Antonio M."/>
            <person name="Oren A."/>
            <person name="Chaudhuri R.R."/>
            <person name="La Ragione R."/>
            <person name="Hildebrand F."/>
            <person name="Pallen M.J."/>
        </authorList>
    </citation>
    <scope>NUCLEOTIDE SEQUENCE</scope>
    <source>
        <strain evidence="1">CHK160-9182</strain>
    </source>
</reference>
<dbReference type="PANTHER" id="PTHR47328:SF1">
    <property type="entry name" value="RUTC FAMILY PROTEIN YOAB"/>
    <property type="match status" value="1"/>
</dbReference>
<organism evidence="1 2">
    <name type="scientific">Candidatus Ignatzschineria merdigallinarum</name>
    <dbReference type="NCBI Taxonomy" id="2838621"/>
    <lineage>
        <taxon>Bacteria</taxon>
        <taxon>Pseudomonadati</taxon>
        <taxon>Pseudomonadota</taxon>
        <taxon>Gammaproteobacteria</taxon>
        <taxon>Cardiobacteriales</taxon>
        <taxon>Ignatzschineriaceae</taxon>
        <taxon>Ignatzschineria</taxon>
    </lineage>
</organism>
<gene>
    <name evidence="1" type="ORF">H9889_07975</name>
</gene>
<dbReference type="PANTHER" id="PTHR47328">
    <property type="match status" value="1"/>
</dbReference>
<dbReference type="Pfam" id="PF01042">
    <property type="entry name" value="Ribonuc_L-PSP"/>
    <property type="match status" value="1"/>
</dbReference>
<dbReference type="Proteomes" id="UP000823934">
    <property type="component" value="Unassembled WGS sequence"/>
</dbReference>
<dbReference type="SUPFAM" id="SSF55298">
    <property type="entry name" value="YjgF-like"/>
    <property type="match status" value="1"/>
</dbReference>
<protein>
    <submittedName>
        <fullName evidence="1">RidA family protein</fullName>
    </submittedName>
</protein>
<evidence type="ECO:0000313" key="1">
    <source>
        <dbReference type="EMBL" id="HIW07242.1"/>
    </source>
</evidence>
<dbReference type="InterPro" id="IPR006175">
    <property type="entry name" value="YjgF/YER057c/UK114"/>
</dbReference>
<dbReference type="EMBL" id="DXHP01000175">
    <property type="protein sequence ID" value="HIW07242.1"/>
    <property type="molecule type" value="Genomic_DNA"/>
</dbReference>
<reference evidence="1" key="2">
    <citation type="submission" date="2021-04" db="EMBL/GenBank/DDBJ databases">
        <authorList>
            <person name="Gilroy R."/>
        </authorList>
    </citation>
    <scope>NUCLEOTIDE SEQUENCE</scope>
    <source>
        <strain evidence="1">CHK160-9182</strain>
    </source>
</reference>
<dbReference type="AlphaFoldDB" id="A0A9D1Q7V5"/>
<evidence type="ECO:0000313" key="2">
    <source>
        <dbReference type="Proteomes" id="UP000823934"/>
    </source>
</evidence>
<comment type="caution">
    <text evidence="1">The sequence shown here is derived from an EMBL/GenBank/DDBJ whole genome shotgun (WGS) entry which is preliminary data.</text>
</comment>
<name>A0A9D1Q7V5_9GAMM</name>